<dbReference type="AlphaFoldDB" id="A0A4Q5M0Y0"/>
<keyword evidence="2" id="KW-1185">Reference proteome</keyword>
<dbReference type="Proteomes" id="UP000293162">
    <property type="component" value="Unassembled WGS sequence"/>
</dbReference>
<protein>
    <submittedName>
        <fullName evidence="1">Uncharacterized protein</fullName>
    </submittedName>
</protein>
<organism evidence="1 2">
    <name type="scientific">Emticicia agri</name>
    <dbReference type="NCBI Taxonomy" id="2492393"/>
    <lineage>
        <taxon>Bacteria</taxon>
        <taxon>Pseudomonadati</taxon>
        <taxon>Bacteroidota</taxon>
        <taxon>Cytophagia</taxon>
        <taxon>Cytophagales</taxon>
        <taxon>Leadbetterellaceae</taxon>
        <taxon>Emticicia</taxon>
    </lineage>
</organism>
<comment type="caution">
    <text evidence="1">The sequence shown here is derived from an EMBL/GenBank/DDBJ whole genome shotgun (WGS) entry which is preliminary data.</text>
</comment>
<dbReference type="EMBL" id="SEWF01000013">
    <property type="protein sequence ID" value="RYU95659.1"/>
    <property type="molecule type" value="Genomic_DNA"/>
</dbReference>
<dbReference type="OrthoDB" id="197037at2"/>
<accession>A0A4Q5M0Y0</accession>
<name>A0A4Q5M0Y0_9BACT</name>
<dbReference type="RefSeq" id="WP_130021050.1">
    <property type="nucleotide sequence ID" value="NZ_SEWF01000013.1"/>
</dbReference>
<evidence type="ECO:0000313" key="2">
    <source>
        <dbReference type="Proteomes" id="UP000293162"/>
    </source>
</evidence>
<reference evidence="1 2" key="1">
    <citation type="submission" date="2019-02" db="EMBL/GenBank/DDBJ databases">
        <title>Bacterial novel species Emticicia sp. 17J42-9 isolated from soil.</title>
        <authorList>
            <person name="Jung H.-Y."/>
        </authorList>
    </citation>
    <scope>NUCLEOTIDE SEQUENCE [LARGE SCALE GENOMIC DNA]</scope>
    <source>
        <strain evidence="1 2">17J42-9</strain>
    </source>
</reference>
<proteinExistence type="predicted"/>
<gene>
    <name evidence="1" type="ORF">EWM59_11135</name>
</gene>
<evidence type="ECO:0000313" key="1">
    <source>
        <dbReference type="EMBL" id="RYU95659.1"/>
    </source>
</evidence>
<sequence>MAQAKTEIIEAIRRTAAKLQNGSQYMWGHMGSCNCGNLAQEITHRTKAEIHAYAMQGHGDWNEQLNDYCETSTMPIDLIIFDLLTSGFSIEDLQNLEKLSDKEILMRLPVEKRHLRHNVREDVIVYLLEWANMLEERLLETIKLPDFLQETTALTHA</sequence>